<dbReference type="SUPFAM" id="SSF57716">
    <property type="entry name" value="Glucocorticoid receptor-like (DNA-binding domain)"/>
    <property type="match status" value="1"/>
</dbReference>
<evidence type="ECO:0000256" key="3">
    <source>
        <dbReference type="ARBA" id="ARBA00022833"/>
    </source>
</evidence>
<evidence type="ECO:0000259" key="7">
    <source>
        <dbReference type="PROSITE" id="PS50950"/>
    </source>
</evidence>
<evidence type="ECO:0000313" key="8">
    <source>
        <dbReference type="EMBL" id="KAH7968551.1"/>
    </source>
</evidence>
<dbReference type="PROSITE" id="PS50950">
    <property type="entry name" value="ZF_THAP"/>
    <property type="match status" value="1"/>
</dbReference>
<feature type="compositionally biased region" description="Basic and acidic residues" evidence="6">
    <location>
        <begin position="172"/>
        <end position="183"/>
    </location>
</feature>
<dbReference type="GO" id="GO:0003677">
    <property type="term" value="F:DNA binding"/>
    <property type="evidence" value="ECO:0007669"/>
    <property type="project" value="UniProtKB-UniRule"/>
</dbReference>
<keyword evidence="9" id="KW-1185">Reference proteome</keyword>
<dbReference type="EMBL" id="JABSTV010001248">
    <property type="protein sequence ID" value="KAH7968551.1"/>
    <property type="molecule type" value="Genomic_DNA"/>
</dbReference>
<gene>
    <name evidence="8" type="ORF">HPB52_009581</name>
</gene>
<proteinExistence type="predicted"/>
<protein>
    <recommendedName>
        <fullName evidence="7">THAP-type domain-containing protein</fullName>
    </recommendedName>
</protein>
<reference evidence="8" key="2">
    <citation type="submission" date="2021-09" db="EMBL/GenBank/DDBJ databases">
        <authorList>
            <person name="Jia N."/>
            <person name="Wang J."/>
            <person name="Shi W."/>
            <person name="Du L."/>
            <person name="Sun Y."/>
            <person name="Zhan W."/>
            <person name="Jiang J."/>
            <person name="Wang Q."/>
            <person name="Zhang B."/>
            <person name="Ji P."/>
            <person name="Sakyi L.B."/>
            <person name="Cui X."/>
            <person name="Yuan T."/>
            <person name="Jiang B."/>
            <person name="Yang W."/>
            <person name="Lam T.T.-Y."/>
            <person name="Chang Q."/>
            <person name="Ding S."/>
            <person name="Wang X."/>
            <person name="Zhu J."/>
            <person name="Ruan X."/>
            <person name="Zhao L."/>
            <person name="Wei J."/>
            <person name="Que T."/>
            <person name="Du C."/>
            <person name="Cheng J."/>
            <person name="Dai P."/>
            <person name="Han X."/>
            <person name="Huang E."/>
            <person name="Gao Y."/>
            <person name="Liu J."/>
            <person name="Shao H."/>
            <person name="Ye R."/>
            <person name="Li L."/>
            <person name="Wei W."/>
            <person name="Wang X."/>
            <person name="Wang C."/>
            <person name="Huo Q."/>
            <person name="Li W."/>
            <person name="Guo W."/>
            <person name="Chen H."/>
            <person name="Chen S."/>
            <person name="Zhou L."/>
            <person name="Zhou L."/>
            <person name="Ni X."/>
            <person name="Tian J."/>
            <person name="Zhou Y."/>
            <person name="Sheng Y."/>
            <person name="Liu T."/>
            <person name="Pan Y."/>
            <person name="Xia L."/>
            <person name="Li J."/>
            <person name="Zhao F."/>
            <person name="Cao W."/>
        </authorList>
    </citation>
    <scope>NUCLEOTIDE SEQUENCE</scope>
    <source>
        <strain evidence="8">Rsan-2018</strain>
        <tissue evidence="8">Larvae</tissue>
    </source>
</reference>
<keyword evidence="3" id="KW-0862">Zinc</keyword>
<dbReference type="InterPro" id="IPR006612">
    <property type="entry name" value="THAP_Znf"/>
</dbReference>
<evidence type="ECO:0000256" key="6">
    <source>
        <dbReference type="SAM" id="MobiDB-lite"/>
    </source>
</evidence>
<feature type="region of interest" description="Disordered" evidence="6">
    <location>
        <begin position="169"/>
        <end position="218"/>
    </location>
</feature>
<dbReference type="AlphaFoldDB" id="A0A9D4T1M5"/>
<dbReference type="SMART" id="SM00980">
    <property type="entry name" value="THAP"/>
    <property type="match status" value="1"/>
</dbReference>
<sequence>MCRQVSCRPVIRFGVAEKHRHRVPRDGALRTAWLERIGHPATYVGDLIVCGRHFAPDDYYVDPRLLASMKCDLIPRLRRTAVPTLYLPKTPVHHAPVATEPGASPAAAMSYNCDKASRCTTSTQTSDSLPAVQSVAVQTAVMQREIGTQTLQQLSGTCVEHLVSHRCSTPFREPEIESSRDEPPEAPGDENYQPSQNSFADMDARTSEILGLKQKATA</sequence>
<evidence type="ECO:0000256" key="4">
    <source>
        <dbReference type="ARBA" id="ARBA00023125"/>
    </source>
</evidence>
<keyword evidence="1" id="KW-0479">Metal-binding</keyword>
<dbReference type="GO" id="GO:0008270">
    <property type="term" value="F:zinc ion binding"/>
    <property type="evidence" value="ECO:0007669"/>
    <property type="project" value="UniProtKB-KW"/>
</dbReference>
<organism evidence="8 9">
    <name type="scientific">Rhipicephalus sanguineus</name>
    <name type="common">Brown dog tick</name>
    <name type="synonym">Ixodes sanguineus</name>
    <dbReference type="NCBI Taxonomy" id="34632"/>
    <lineage>
        <taxon>Eukaryota</taxon>
        <taxon>Metazoa</taxon>
        <taxon>Ecdysozoa</taxon>
        <taxon>Arthropoda</taxon>
        <taxon>Chelicerata</taxon>
        <taxon>Arachnida</taxon>
        <taxon>Acari</taxon>
        <taxon>Parasitiformes</taxon>
        <taxon>Ixodida</taxon>
        <taxon>Ixodoidea</taxon>
        <taxon>Ixodidae</taxon>
        <taxon>Rhipicephalinae</taxon>
        <taxon>Rhipicephalus</taxon>
        <taxon>Rhipicephalus</taxon>
    </lineage>
</organism>
<keyword evidence="4 5" id="KW-0238">DNA-binding</keyword>
<comment type="caution">
    <text evidence="8">The sequence shown here is derived from an EMBL/GenBank/DDBJ whole genome shotgun (WGS) entry which is preliminary data.</text>
</comment>
<reference evidence="8" key="1">
    <citation type="journal article" date="2020" name="Cell">
        <title>Large-Scale Comparative Analyses of Tick Genomes Elucidate Their Genetic Diversity and Vector Capacities.</title>
        <authorList>
            <consortium name="Tick Genome and Microbiome Consortium (TIGMIC)"/>
            <person name="Jia N."/>
            <person name="Wang J."/>
            <person name="Shi W."/>
            <person name="Du L."/>
            <person name="Sun Y."/>
            <person name="Zhan W."/>
            <person name="Jiang J.F."/>
            <person name="Wang Q."/>
            <person name="Zhang B."/>
            <person name="Ji P."/>
            <person name="Bell-Sakyi L."/>
            <person name="Cui X.M."/>
            <person name="Yuan T.T."/>
            <person name="Jiang B.G."/>
            <person name="Yang W.F."/>
            <person name="Lam T.T."/>
            <person name="Chang Q.C."/>
            <person name="Ding S.J."/>
            <person name="Wang X.J."/>
            <person name="Zhu J.G."/>
            <person name="Ruan X.D."/>
            <person name="Zhao L."/>
            <person name="Wei J.T."/>
            <person name="Ye R.Z."/>
            <person name="Que T.C."/>
            <person name="Du C.H."/>
            <person name="Zhou Y.H."/>
            <person name="Cheng J.X."/>
            <person name="Dai P.F."/>
            <person name="Guo W.B."/>
            <person name="Han X.H."/>
            <person name="Huang E.J."/>
            <person name="Li L.F."/>
            <person name="Wei W."/>
            <person name="Gao Y.C."/>
            <person name="Liu J.Z."/>
            <person name="Shao H.Z."/>
            <person name="Wang X."/>
            <person name="Wang C.C."/>
            <person name="Yang T.C."/>
            <person name="Huo Q.B."/>
            <person name="Li W."/>
            <person name="Chen H.Y."/>
            <person name="Chen S.E."/>
            <person name="Zhou L.G."/>
            <person name="Ni X.B."/>
            <person name="Tian J.H."/>
            <person name="Sheng Y."/>
            <person name="Liu T."/>
            <person name="Pan Y.S."/>
            <person name="Xia L.Y."/>
            <person name="Li J."/>
            <person name="Zhao F."/>
            <person name="Cao W.C."/>
        </authorList>
    </citation>
    <scope>NUCLEOTIDE SEQUENCE</scope>
    <source>
        <strain evidence="8">Rsan-2018</strain>
    </source>
</reference>
<evidence type="ECO:0000313" key="9">
    <source>
        <dbReference type="Proteomes" id="UP000821837"/>
    </source>
</evidence>
<dbReference type="Proteomes" id="UP000821837">
    <property type="component" value="Unassembled WGS sequence"/>
</dbReference>
<dbReference type="Pfam" id="PF05485">
    <property type="entry name" value="THAP"/>
    <property type="match status" value="1"/>
</dbReference>
<evidence type="ECO:0000256" key="1">
    <source>
        <dbReference type="ARBA" id="ARBA00022723"/>
    </source>
</evidence>
<name>A0A9D4T1M5_RHISA</name>
<evidence type="ECO:0000256" key="5">
    <source>
        <dbReference type="PROSITE-ProRule" id="PRU00309"/>
    </source>
</evidence>
<keyword evidence="2 5" id="KW-0863">Zinc-finger</keyword>
<feature type="domain" description="THAP-type" evidence="7">
    <location>
        <begin position="1"/>
        <end position="86"/>
    </location>
</feature>
<accession>A0A9D4T1M5</accession>
<evidence type="ECO:0000256" key="2">
    <source>
        <dbReference type="ARBA" id="ARBA00022771"/>
    </source>
</evidence>